<feature type="coiled-coil region" evidence="1">
    <location>
        <begin position="13"/>
        <end position="61"/>
    </location>
</feature>
<dbReference type="Proteomes" id="UP000694888">
    <property type="component" value="Unplaced"/>
</dbReference>
<keyword evidence="2" id="KW-1185">Reference proteome</keyword>
<name>A0ABM1A772_APLCA</name>
<sequence>MYIGMGVYMFEKKDLLMKEIQNTEQELQSVEQRVEKTKNEIKHLNNRLEKLDRELVSGRSQFGVERTLAVCCCAMDRDEEEANGYLGKVREELETVHLALKNAQ</sequence>
<reference evidence="3" key="1">
    <citation type="submission" date="2025-08" db="UniProtKB">
        <authorList>
            <consortium name="RefSeq"/>
        </authorList>
    </citation>
    <scope>IDENTIFICATION</scope>
</reference>
<evidence type="ECO:0000256" key="1">
    <source>
        <dbReference type="SAM" id="Coils"/>
    </source>
</evidence>
<gene>
    <name evidence="3" type="primary">LOC106012783</name>
</gene>
<evidence type="ECO:0000313" key="2">
    <source>
        <dbReference type="Proteomes" id="UP000694888"/>
    </source>
</evidence>
<accession>A0ABM1A772</accession>
<evidence type="ECO:0000313" key="3">
    <source>
        <dbReference type="RefSeq" id="XP_012942182.1"/>
    </source>
</evidence>
<keyword evidence="1" id="KW-0175">Coiled coil</keyword>
<proteinExistence type="predicted"/>
<organism evidence="2 3">
    <name type="scientific">Aplysia californica</name>
    <name type="common">California sea hare</name>
    <dbReference type="NCBI Taxonomy" id="6500"/>
    <lineage>
        <taxon>Eukaryota</taxon>
        <taxon>Metazoa</taxon>
        <taxon>Spiralia</taxon>
        <taxon>Lophotrochozoa</taxon>
        <taxon>Mollusca</taxon>
        <taxon>Gastropoda</taxon>
        <taxon>Heterobranchia</taxon>
        <taxon>Euthyneura</taxon>
        <taxon>Tectipleura</taxon>
        <taxon>Aplysiida</taxon>
        <taxon>Aplysioidea</taxon>
        <taxon>Aplysiidae</taxon>
        <taxon>Aplysia</taxon>
    </lineage>
</organism>
<protein>
    <submittedName>
        <fullName evidence="3">Uncharacterized protein LOC106012783</fullName>
    </submittedName>
</protein>
<dbReference type="RefSeq" id="XP_012942182.1">
    <property type="nucleotide sequence ID" value="XM_013086728.1"/>
</dbReference>
<dbReference type="GeneID" id="106012783"/>